<gene>
    <name evidence="2" type="ORF">FN976_28560</name>
</gene>
<name>A0A562ZD32_9BURK</name>
<keyword evidence="3" id="KW-1185">Reference proteome</keyword>
<dbReference type="OrthoDB" id="8852585at2"/>
<dbReference type="Proteomes" id="UP000318199">
    <property type="component" value="Unassembled WGS sequence"/>
</dbReference>
<dbReference type="AlphaFoldDB" id="A0A562ZD32"/>
<evidence type="ECO:0000256" key="1">
    <source>
        <dbReference type="SAM" id="SignalP"/>
    </source>
</evidence>
<protein>
    <recommendedName>
        <fullName evidence="4">DUF4142 domain-containing protein</fullName>
    </recommendedName>
</protein>
<proteinExistence type="predicted"/>
<evidence type="ECO:0000313" key="2">
    <source>
        <dbReference type="EMBL" id="TWO63323.1"/>
    </source>
</evidence>
<organism evidence="2 3">
    <name type="scientific">Caenimonas sedimenti</name>
    <dbReference type="NCBI Taxonomy" id="2596921"/>
    <lineage>
        <taxon>Bacteria</taxon>
        <taxon>Pseudomonadati</taxon>
        <taxon>Pseudomonadota</taxon>
        <taxon>Betaproteobacteria</taxon>
        <taxon>Burkholderiales</taxon>
        <taxon>Comamonadaceae</taxon>
        <taxon>Caenimonas</taxon>
    </lineage>
</organism>
<feature type="chain" id="PRO_5022069577" description="DUF4142 domain-containing protein" evidence="1">
    <location>
        <begin position="21"/>
        <end position="150"/>
    </location>
</feature>
<accession>A0A562ZD32</accession>
<dbReference type="RefSeq" id="WP_145897471.1">
    <property type="nucleotide sequence ID" value="NZ_VOBQ01000037.1"/>
</dbReference>
<reference evidence="2 3" key="1">
    <citation type="submission" date="2019-07" db="EMBL/GenBank/DDBJ databases">
        <title>Caenimonas sedimenti sp. nov., isolated from activated sludge.</title>
        <authorList>
            <person name="Xu J."/>
        </authorList>
    </citation>
    <scope>NUCLEOTIDE SEQUENCE [LARGE SCALE GENOMIC DNA]</scope>
    <source>
        <strain evidence="2 3">HX-9-20</strain>
    </source>
</reference>
<feature type="signal peptide" evidence="1">
    <location>
        <begin position="1"/>
        <end position="20"/>
    </location>
</feature>
<evidence type="ECO:0008006" key="4">
    <source>
        <dbReference type="Google" id="ProtNLM"/>
    </source>
</evidence>
<evidence type="ECO:0000313" key="3">
    <source>
        <dbReference type="Proteomes" id="UP000318199"/>
    </source>
</evidence>
<dbReference type="EMBL" id="VOBQ01000037">
    <property type="protein sequence ID" value="TWO63323.1"/>
    <property type="molecule type" value="Genomic_DNA"/>
</dbReference>
<comment type="caution">
    <text evidence="2">The sequence shown here is derived from an EMBL/GenBank/DDBJ whole genome shotgun (WGS) entry which is preliminary data.</text>
</comment>
<sequence length="150" mass="16469">MSIRVTVIAALLALGSAAQAHDFSPDIAKYQQVAATRKLDSKEAIQARLALERAQGQMDQADIKMLLRIRSLTNSGLRELGEQPAFLSSEYKRLEAALANPKTNDPAKVAKAREIFAQLNHEKPVYEALETEAVENMKQALKLIEAAPSK</sequence>
<keyword evidence="1" id="KW-0732">Signal</keyword>